<evidence type="ECO:0000256" key="1">
    <source>
        <dbReference type="SAM" id="MobiDB-lite"/>
    </source>
</evidence>
<accession>A0A934T0M0</accession>
<dbReference type="EMBL" id="JAEPBG010000008">
    <property type="protein sequence ID" value="MBK4736592.1"/>
    <property type="molecule type" value="Genomic_DNA"/>
</dbReference>
<dbReference type="Proteomes" id="UP000622890">
    <property type="component" value="Unassembled WGS sequence"/>
</dbReference>
<evidence type="ECO:0000313" key="3">
    <source>
        <dbReference type="Proteomes" id="UP000622890"/>
    </source>
</evidence>
<name>A0A934T0M0_9BURK</name>
<protein>
    <submittedName>
        <fullName evidence="2">Uncharacterized protein</fullName>
    </submittedName>
</protein>
<reference evidence="2" key="1">
    <citation type="submission" date="2021-01" db="EMBL/GenBank/DDBJ databases">
        <title>Genome sequence of strain Noviherbaspirillum sp. DKR-6.</title>
        <authorList>
            <person name="Chaudhary D.K."/>
        </authorList>
    </citation>
    <scope>NUCLEOTIDE SEQUENCE</scope>
    <source>
        <strain evidence="2">DKR-6</strain>
    </source>
</reference>
<keyword evidence="3" id="KW-1185">Reference proteome</keyword>
<dbReference type="AlphaFoldDB" id="A0A934T0M0"/>
<evidence type="ECO:0000313" key="2">
    <source>
        <dbReference type="EMBL" id="MBK4736592.1"/>
    </source>
</evidence>
<sequence>MSGNDKRDDGRTIVPSHHPMPGVDDDVIDVGKRDDGILPPADAQKKTEIGWDNREHDVAHLPEAADVIKPAGTQKR</sequence>
<proteinExistence type="predicted"/>
<dbReference type="RefSeq" id="WP_200594189.1">
    <property type="nucleotide sequence ID" value="NZ_JAEPBG010000008.1"/>
</dbReference>
<comment type="caution">
    <text evidence="2">The sequence shown here is derived from an EMBL/GenBank/DDBJ whole genome shotgun (WGS) entry which is preliminary data.</text>
</comment>
<feature type="region of interest" description="Disordered" evidence="1">
    <location>
        <begin position="1"/>
        <end position="45"/>
    </location>
</feature>
<feature type="compositionally biased region" description="Basic and acidic residues" evidence="1">
    <location>
        <begin position="1"/>
        <end position="11"/>
    </location>
</feature>
<organism evidence="2 3">
    <name type="scientific">Noviherbaspirillum pedocola</name>
    <dbReference type="NCBI Taxonomy" id="2801341"/>
    <lineage>
        <taxon>Bacteria</taxon>
        <taxon>Pseudomonadati</taxon>
        <taxon>Pseudomonadota</taxon>
        <taxon>Betaproteobacteria</taxon>
        <taxon>Burkholderiales</taxon>
        <taxon>Oxalobacteraceae</taxon>
        <taxon>Noviherbaspirillum</taxon>
    </lineage>
</organism>
<gene>
    <name evidence="2" type="ORF">JJB74_18360</name>
</gene>